<dbReference type="GeneTree" id="ENSGT00940000162840"/>
<comment type="subunit">
    <text evidence="7">Alpha-beta TR is a heterodimer composed of an alpha and beta chain; disulfide-linked. The alpha-beta TR is associated with the transmembrane signaling CD3 coreceptor proteins to form the TR-CD3 (TcR or TCR). The assembly of alpha-beta TR heterodimers with CD3 occurs in the endoplasmic reticulum where a single alpha-beta TR heterodimer associates with one CD3D-CD3E heterodimer, one CD3G-CD3E heterodimer and one CD247 homodimer forming a stable octameric structure. CD3D-CD3E and CD3G-CD3E heterodimers preferentially associate with TR alpha and TR beta chains, respectively. The association of the CD247 homodimer is the last step of TcR assembly in the endoplasmic reticulum and is required for transport to the cell surface.</text>
</comment>
<reference evidence="10" key="2">
    <citation type="submission" date="2025-08" db="UniProtKB">
        <authorList>
            <consortium name="Ensembl"/>
        </authorList>
    </citation>
    <scope>IDENTIFICATION</scope>
</reference>
<evidence type="ECO:0000313" key="11">
    <source>
        <dbReference type="Proteomes" id="UP000694387"/>
    </source>
</evidence>
<keyword evidence="8" id="KW-0391">Immunity</keyword>
<accession>A0A8C4M1U7</accession>
<evidence type="ECO:0000256" key="4">
    <source>
        <dbReference type="ARBA" id="ARBA00023136"/>
    </source>
</evidence>
<dbReference type="Pfam" id="PF07686">
    <property type="entry name" value="V-set"/>
    <property type="match status" value="1"/>
</dbReference>
<dbReference type="InterPro" id="IPR036179">
    <property type="entry name" value="Ig-like_dom_sf"/>
</dbReference>
<keyword evidence="8" id="KW-1064">Adaptive immunity</keyword>
<dbReference type="InterPro" id="IPR007110">
    <property type="entry name" value="Ig-like_dom"/>
</dbReference>
<dbReference type="InterPro" id="IPR013783">
    <property type="entry name" value="Ig-like_fold"/>
</dbReference>
<protein>
    <recommendedName>
        <fullName evidence="9">Ig-like domain-containing protein</fullName>
    </recommendedName>
</protein>
<dbReference type="PANTHER" id="PTHR19339">
    <property type="entry name" value="T CELL RECEPTOR ALPHA VARIABLE 39"/>
    <property type="match status" value="1"/>
</dbReference>
<dbReference type="Proteomes" id="UP000694387">
    <property type="component" value="Chromosome 2"/>
</dbReference>
<evidence type="ECO:0000259" key="9">
    <source>
        <dbReference type="PROSITE" id="PS50835"/>
    </source>
</evidence>
<name>A0A8C4M1U7_EQUAS</name>
<keyword evidence="3" id="KW-0732">Signal</keyword>
<dbReference type="Gene3D" id="2.60.40.10">
    <property type="entry name" value="Immunoglobulins"/>
    <property type="match status" value="1"/>
</dbReference>
<evidence type="ECO:0000256" key="1">
    <source>
        <dbReference type="ARBA" id="ARBA00004236"/>
    </source>
</evidence>
<evidence type="ECO:0000256" key="2">
    <source>
        <dbReference type="ARBA" id="ARBA00022475"/>
    </source>
</evidence>
<comment type="subcellular location">
    <subcellularLocation>
        <location evidence="1">Cell membrane</location>
    </subcellularLocation>
</comment>
<evidence type="ECO:0000256" key="6">
    <source>
        <dbReference type="ARBA" id="ARBA00023180"/>
    </source>
</evidence>
<dbReference type="InterPro" id="IPR051896">
    <property type="entry name" value="TCR_alpha_variable"/>
</dbReference>
<evidence type="ECO:0000313" key="10">
    <source>
        <dbReference type="Ensembl" id="ENSEASP00005016746.2"/>
    </source>
</evidence>
<dbReference type="PANTHER" id="PTHR19339:SF12">
    <property type="entry name" value="IG-LIKE DOMAIN-CONTAINING PROTEIN"/>
    <property type="match status" value="1"/>
</dbReference>
<proteinExistence type="predicted"/>
<dbReference type="InterPro" id="IPR013106">
    <property type="entry name" value="Ig_V-set"/>
</dbReference>
<dbReference type="Ensembl" id="ENSEAST00005018198.2">
    <property type="protein sequence ID" value="ENSEASP00005016746.2"/>
    <property type="gene ID" value="ENSEASG00005036846.1"/>
</dbReference>
<keyword evidence="6" id="KW-0325">Glycoprotein</keyword>
<keyword evidence="8" id="KW-1279">T cell receptor</keyword>
<keyword evidence="2" id="KW-1003">Cell membrane</keyword>
<evidence type="ECO:0000256" key="5">
    <source>
        <dbReference type="ARBA" id="ARBA00023157"/>
    </source>
</evidence>
<keyword evidence="5" id="KW-1015">Disulfide bond</keyword>
<dbReference type="AlphaFoldDB" id="A0A8C4M1U7"/>
<evidence type="ECO:0000256" key="3">
    <source>
        <dbReference type="ARBA" id="ARBA00022729"/>
    </source>
</evidence>
<sequence>SQEVEQSPQSLIIQEGENVTINCSFSKTLYSLHWYWQKHGEGPIFLMMLMKDGDEKSHDRIAAILKEKNQQSSLFITASQCSHSGTYFCGVEAQ</sequence>
<feature type="domain" description="Ig-like" evidence="9">
    <location>
        <begin position="2"/>
        <end position="94"/>
    </location>
</feature>
<reference evidence="10 11" key="1">
    <citation type="journal article" date="2020" name="Nat. Commun.">
        <title>Donkey genomes provide new insights into domestication and selection for coat color.</title>
        <authorList>
            <person name="Wang"/>
            <person name="C."/>
            <person name="Li"/>
            <person name="H."/>
            <person name="Guo"/>
            <person name="Y."/>
            <person name="Huang"/>
            <person name="J."/>
            <person name="Sun"/>
            <person name="Y."/>
            <person name="Min"/>
            <person name="J."/>
            <person name="Wang"/>
            <person name="J."/>
            <person name="Fang"/>
            <person name="X."/>
            <person name="Zhao"/>
            <person name="Z."/>
            <person name="Wang"/>
            <person name="S."/>
            <person name="Zhang"/>
            <person name="Y."/>
            <person name="Liu"/>
            <person name="Q."/>
            <person name="Jiang"/>
            <person name="Q."/>
            <person name="Wang"/>
            <person name="X."/>
            <person name="Guo"/>
            <person name="Y."/>
            <person name="Yang"/>
            <person name="C."/>
            <person name="Wang"/>
            <person name="Y."/>
            <person name="Tian"/>
            <person name="F."/>
            <person name="Zhuang"/>
            <person name="G."/>
            <person name="Fan"/>
            <person name="Y."/>
            <person name="Gao"/>
            <person name="Q."/>
            <person name="Li"/>
            <person name="Y."/>
            <person name="Ju"/>
            <person name="Z."/>
            <person name="Li"/>
            <person name="J."/>
            <person name="Li"/>
            <person name="R."/>
            <person name="Hou"/>
            <person name="M."/>
            <person name="Yang"/>
            <person name="G."/>
            <person name="Liu"/>
            <person name="G."/>
            <person name="Liu"/>
            <person name="W."/>
            <person name="Guo"/>
            <person name="J."/>
            <person name="Pan"/>
            <person name="S."/>
            <person name="Fan"/>
            <person name="G."/>
            <person name="Zhang"/>
            <person name="W."/>
            <person name="Zhang"/>
            <person name="R."/>
            <person name="Yu"/>
            <person name="J."/>
            <person name="Zhang"/>
            <person name="X."/>
            <person name="Yin"/>
            <person name="Q."/>
            <person name="Ji"/>
            <person name="C."/>
            <person name="Jin"/>
            <person name="Y."/>
            <person name="Yue"/>
            <person name="G."/>
            <person name="Liu"/>
            <person name="M."/>
            <person name="Xu"/>
            <person name="J."/>
            <person name="Liu"/>
            <person name="S."/>
            <person name="Jordana"/>
            <person name="J."/>
            <person name="Noce"/>
            <person name="A."/>
            <person name="Amills"/>
            <person name="M."/>
            <person name="Wu"/>
            <person name="D.D."/>
            <person name="Li"/>
            <person name="S."/>
            <person name="Zhou"/>
            <person name="X. and Zhong"/>
            <person name="J."/>
        </authorList>
    </citation>
    <scope>NUCLEOTIDE SEQUENCE [LARGE SCALE GENOMIC DNA]</scope>
</reference>
<dbReference type="SUPFAM" id="SSF48726">
    <property type="entry name" value="Immunoglobulin"/>
    <property type="match status" value="1"/>
</dbReference>
<organism evidence="10 11">
    <name type="scientific">Equus asinus</name>
    <name type="common">Donkey</name>
    <name type="synonym">Equus africanus asinus</name>
    <dbReference type="NCBI Taxonomy" id="9793"/>
    <lineage>
        <taxon>Eukaryota</taxon>
        <taxon>Metazoa</taxon>
        <taxon>Chordata</taxon>
        <taxon>Craniata</taxon>
        <taxon>Vertebrata</taxon>
        <taxon>Euteleostomi</taxon>
        <taxon>Mammalia</taxon>
        <taxon>Eutheria</taxon>
        <taxon>Laurasiatheria</taxon>
        <taxon>Perissodactyla</taxon>
        <taxon>Equidae</taxon>
        <taxon>Equus</taxon>
    </lineage>
</organism>
<evidence type="ECO:0000256" key="8">
    <source>
        <dbReference type="ARBA" id="ARBA00043266"/>
    </source>
</evidence>
<keyword evidence="11" id="KW-1185">Reference proteome</keyword>
<dbReference type="PROSITE" id="PS50835">
    <property type="entry name" value="IG_LIKE"/>
    <property type="match status" value="1"/>
</dbReference>
<evidence type="ECO:0000256" key="7">
    <source>
        <dbReference type="ARBA" id="ARBA00038651"/>
    </source>
</evidence>
<reference evidence="10" key="3">
    <citation type="submission" date="2025-09" db="UniProtKB">
        <authorList>
            <consortium name="Ensembl"/>
        </authorList>
    </citation>
    <scope>IDENTIFICATION</scope>
</reference>
<keyword evidence="4" id="KW-0472">Membrane</keyword>
<dbReference type="GO" id="GO:0042101">
    <property type="term" value="C:T cell receptor complex"/>
    <property type="evidence" value="ECO:0007669"/>
    <property type="project" value="UniProtKB-KW"/>
</dbReference>